<dbReference type="InterPro" id="IPR005199">
    <property type="entry name" value="Glyco_hydro_79"/>
</dbReference>
<gene>
    <name evidence="1" type="ordered locus">MTR_8g091915</name>
</gene>
<keyword evidence="3" id="KW-1185">Reference proteome</keyword>
<dbReference type="GO" id="GO:0016798">
    <property type="term" value="F:hydrolase activity, acting on glycosyl bonds"/>
    <property type="evidence" value="ECO:0007669"/>
    <property type="project" value="InterPro"/>
</dbReference>
<dbReference type="Gene3D" id="3.20.20.80">
    <property type="entry name" value="Glycosidases"/>
    <property type="match status" value="1"/>
</dbReference>
<reference evidence="1 3" key="2">
    <citation type="journal article" date="2014" name="BMC Genomics">
        <title>An improved genome release (version Mt4.0) for the model legume Medicago truncatula.</title>
        <authorList>
            <person name="Tang H."/>
            <person name="Krishnakumar V."/>
            <person name="Bidwell S."/>
            <person name="Rosen B."/>
            <person name="Chan A."/>
            <person name="Zhou S."/>
            <person name="Gentzbittel L."/>
            <person name="Childs K.L."/>
            <person name="Yandell M."/>
            <person name="Gundlach H."/>
            <person name="Mayer K.F."/>
            <person name="Schwartz D.C."/>
            <person name="Town C.D."/>
        </authorList>
    </citation>
    <scope>GENOME REANNOTATION</scope>
    <source>
        <strain evidence="1">A17</strain>
        <strain evidence="2 3">cv. Jemalong A17</strain>
    </source>
</reference>
<organism evidence="1 3">
    <name type="scientific">Medicago truncatula</name>
    <name type="common">Barrel medic</name>
    <name type="synonym">Medicago tribuloides</name>
    <dbReference type="NCBI Taxonomy" id="3880"/>
    <lineage>
        <taxon>Eukaryota</taxon>
        <taxon>Viridiplantae</taxon>
        <taxon>Streptophyta</taxon>
        <taxon>Embryophyta</taxon>
        <taxon>Tracheophyta</taxon>
        <taxon>Spermatophyta</taxon>
        <taxon>Magnoliopsida</taxon>
        <taxon>eudicotyledons</taxon>
        <taxon>Gunneridae</taxon>
        <taxon>Pentapetalae</taxon>
        <taxon>rosids</taxon>
        <taxon>fabids</taxon>
        <taxon>Fabales</taxon>
        <taxon>Fabaceae</taxon>
        <taxon>Papilionoideae</taxon>
        <taxon>50 kb inversion clade</taxon>
        <taxon>NPAAA clade</taxon>
        <taxon>Hologalegina</taxon>
        <taxon>IRL clade</taxon>
        <taxon>Trifolieae</taxon>
        <taxon>Medicago</taxon>
    </lineage>
</organism>
<name>A0A072TTZ5_MEDTR</name>
<dbReference type="GO" id="GO:0016020">
    <property type="term" value="C:membrane"/>
    <property type="evidence" value="ECO:0007669"/>
    <property type="project" value="InterPro"/>
</dbReference>
<evidence type="ECO:0000313" key="1">
    <source>
        <dbReference type="EMBL" id="KEH20872.1"/>
    </source>
</evidence>
<dbReference type="PANTHER" id="PTHR14363">
    <property type="entry name" value="HEPARANASE-RELATED"/>
    <property type="match status" value="1"/>
</dbReference>
<dbReference type="AlphaFoldDB" id="A0A072TTZ5"/>
<dbReference type="STRING" id="3880.A0A072TTZ5"/>
<dbReference type="EMBL" id="CM001224">
    <property type="protein sequence ID" value="KEH20872.1"/>
    <property type="molecule type" value="Genomic_DNA"/>
</dbReference>
<dbReference type="Proteomes" id="UP000002051">
    <property type="component" value="Chromosome 8"/>
</dbReference>
<dbReference type="eggNOG" id="ENOG502QQST">
    <property type="taxonomic scope" value="Eukaryota"/>
</dbReference>
<sequence>MGTGKQTILRNIVQEVYRDAVQKPLVIAPGGFFDANWFKDFLRKSGKLANVVAHHIYNLGPD</sequence>
<dbReference type="PANTHER" id="PTHR14363:SF35">
    <property type="entry name" value="GLYCOSIDE HYDROLASE FAMILY 79 AMINO-TERMINAL DOMAIN PROTEIN"/>
    <property type="match status" value="1"/>
</dbReference>
<proteinExistence type="predicted"/>
<dbReference type="PaxDb" id="3880-AET04586"/>
<dbReference type="Pfam" id="PF03662">
    <property type="entry name" value="Glyco_hydro_79n"/>
    <property type="match status" value="1"/>
</dbReference>
<evidence type="ECO:0000313" key="2">
    <source>
        <dbReference type="EnsemblPlants" id="KEH20872"/>
    </source>
</evidence>
<evidence type="ECO:0000313" key="3">
    <source>
        <dbReference type="Proteomes" id="UP000002051"/>
    </source>
</evidence>
<accession>A0A072TTZ5</accession>
<protein>
    <submittedName>
        <fullName evidence="1">Glycoside hydrolase family 79 amino-terminal domain protein</fullName>
    </submittedName>
</protein>
<reference evidence="2" key="3">
    <citation type="submission" date="2015-04" db="UniProtKB">
        <authorList>
            <consortium name="EnsemblPlants"/>
        </authorList>
    </citation>
    <scope>IDENTIFICATION</scope>
    <source>
        <strain evidence="2">cv. Jemalong A17</strain>
    </source>
</reference>
<keyword evidence="1" id="KW-0378">Hydrolase</keyword>
<dbReference type="HOGENOM" id="CLU_2907532_0_0_1"/>
<reference evidence="1 3" key="1">
    <citation type="journal article" date="2011" name="Nature">
        <title>The Medicago genome provides insight into the evolution of rhizobial symbioses.</title>
        <authorList>
            <person name="Young N.D."/>
            <person name="Debelle F."/>
            <person name="Oldroyd G.E."/>
            <person name="Geurts R."/>
            <person name="Cannon S.B."/>
            <person name="Udvardi M.K."/>
            <person name="Benedito V.A."/>
            <person name="Mayer K.F."/>
            <person name="Gouzy J."/>
            <person name="Schoof H."/>
            <person name="Van de Peer Y."/>
            <person name="Proost S."/>
            <person name="Cook D.R."/>
            <person name="Meyers B.C."/>
            <person name="Spannagl M."/>
            <person name="Cheung F."/>
            <person name="De Mita S."/>
            <person name="Krishnakumar V."/>
            <person name="Gundlach H."/>
            <person name="Zhou S."/>
            <person name="Mudge J."/>
            <person name="Bharti A.K."/>
            <person name="Murray J.D."/>
            <person name="Naoumkina M.A."/>
            <person name="Rosen B."/>
            <person name="Silverstein K.A."/>
            <person name="Tang H."/>
            <person name="Rombauts S."/>
            <person name="Zhao P.X."/>
            <person name="Zhou P."/>
            <person name="Barbe V."/>
            <person name="Bardou P."/>
            <person name="Bechner M."/>
            <person name="Bellec A."/>
            <person name="Berger A."/>
            <person name="Berges H."/>
            <person name="Bidwell S."/>
            <person name="Bisseling T."/>
            <person name="Choisne N."/>
            <person name="Couloux A."/>
            <person name="Denny R."/>
            <person name="Deshpande S."/>
            <person name="Dai X."/>
            <person name="Doyle J.J."/>
            <person name="Dudez A.M."/>
            <person name="Farmer A.D."/>
            <person name="Fouteau S."/>
            <person name="Franken C."/>
            <person name="Gibelin C."/>
            <person name="Gish J."/>
            <person name="Goldstein S."/>
            <person name="Gonzalez A.J."/>
            <person name="Green P.J."/>
            <person name="Hallab A."/>
            <person name="Hartog M."/>
            <person name="Hua A."/>
            <person name="Humphray S.J."/>
            <person name="Jeong D.H."/>
            <person name="Jing Y."/>
            <person name="Jocker A."/>
            <person name="Kenton S.M."/>
            <person name="Kim D.J."/>
            <person name="Klee K."/>
            <person name="Lai H."/>
            <person name="Lang C."/>
            <person name="Lin S."/>
            <person name="Macmil S.L."/>
            <person name="Magdelenat G."/>
            <person name="Matthews L."/>
            <person name="McCorrison J."/>
            <person name="Monaghan E.L."/>
            <person name="Mun J.H."/>
            <person name="Najar F.Z."/>
            <person name="Nicholson C."/>
            <person name="Noirot C."/>
            <person name="O'Bleness M."/>
            <person name="Paule C.R."/>
            <person name="Poulain J."/>
            <person name="Prion F."/>
            <person name="Qin B."/>
            <person name="Qu C."/>
            <person name="Retzel E.F."/>
            <person name="Riddle C."/>
            <person name="Sallet E."/>
            <person name="Samain S."/>
            <person name="Samson N."/>
            <person name="Sanders I."/>
            <person name="Saurat O."/>
            <person name="Scarpelli C."/>
            <person name="Schiex T."/>
            <person name="Segurens B."/>
            <person name="Severin A.J."/>
            <person name="Sherrier D.J."/>
            <person name="Shi R."/>
            <person name="Sims S."/>
            <person name="Singer S.R."/>
            <person name="Sinharoy S."/>
            <person name="Sterck L."/>
            <person name="Viollet A."/>
            <person name="Wang B.B."/>
            <person name="Wang K."/>
            <person name="Wang M."/>
            <person name="Wang X."/>
            <person name="Warfsmann J."/>
            <person name="Weissenbach J."/>
            <person name="White D.D."/>
            <person name="White J.D."/>
            <person name="Wiley G.B."/>
            <person name="Wincker P."/>
            <person name="Xing Y."/>
            <person name="Yang L."/>
            <person name="Yao Z."/>
            <person name="Ying F."/>
            <person name="Zhai J."/>
            <person name="Zhou L."/>
            <person name="Zuber A."/>
            <person name="Denarie J."/>
            <person name="Dixon R.A."/>
            <person name="May G.D."/>
            <person name="Schwartz D.C."/>
            <person name="Rogers J."/>
            <person name="Quetier F."/>
            <person name="Town C.D."/>
            <person name="Roe B.A."/>
        </authorList>
    </citation>
    <scope>NUCLEOTIDE SEQUENCE [LARGE SCALE GENOMIC DNA]</scope>
    <source>
        <strain evidence="1">A17</strain>
        <strain evidence="2 3">cv. Jemalong A17</strain>
    </source>
</reference>
<dbReference type="EnsemblPlants" id="KEH20872">
    <property type="protein sequence ID" value="KEH20872"/>
    <property type="gene ID" value="MTR_8g091915"/>
</dbReference>